<name>K1PV95_MAGGI</name>
<feature type="region of interest" description="Disordered" evidence="1">
    <location>
        <begin position="35"/>
        <end position="110"/>
    </location>
</feature>
<dbReference type="EMBL" id="JH818686">
    <property type="protein sequence ID" value="EKC22904.1"/>
    <property type="molecule type" value="Genomic_DNA"/>
</dbReference>
<proteinExistence type="predicted"/>
<organism evidence="2">
    <name type="scientific">Magallana gigas</name>
    <name type="common">Pacific oyster</name>
    <name type="synonym">Crassostrea gigas</name>
    <dbReference type="NCBI Taxonomy" id="29159"/>
    <lineage>
        <taxon>Eukaryota</taxon>
        <taxon>Metazoa</taxon>
        <taxon>Spiralia</taxon>
        <taxon>Lophotrochozoa</taxon>
        <taxon>Mollusca</taxon>
        <taxon>Bivalvia</taxon>
        <taxon>Autobranchia</taxon>
        <taxon>Pteriomorphia</taxon>
        <taxon>Ostreida</taxon>
        <taxon>Ostreoidea</taxon>
        <taxon>Ostreidae</taxon>
        <taxon>Magallana</taxon>
    </lineage>
</organism>
<dbReference type="HOGENOM" id="CLU_2173429_0_0_1"/>
<gene>
    <name evidence="2" type="ORF">CGI_10001218</name>
</gene>
<protein>
    <submittedName>
        <fullName evidence="2">Uncharacterized protein</fullName>
    </submittedName>
</protein>
<accession>K1PV95</accession>
<feature type="compositionally biased region" description="Basic and acidic residues" evidence="1">
    <location>
        <begin position="81"/>
        <end position="110"/>
    </location>
</feature>
<dbReference type="AlphaFoldDB" id="K1PV95"/>
<evidence type="ECO:0000313" key="2">
    <source>
        <dbReference type="EMBL" id="EKC22904.1"/>
    </source>
</evidence>
<dbReference type="InParanoid" id="K1PV95"/>
<evidence type="ECO:0000256" key="1">
    <source>
        <dbReference type="SAM" id="MobiDB-lite"/>
    </source>
</evidence>
<feature type="compositionally biased region" description="Basic and acidic residues" evidence="1">
    <location>
        <begin position="50"/>
        <end position="64"/>
    </location>
</feature>
<sequence length="110" mass="12214">MSDIASFSFEGYLLVTKWNAVVDGEKRQRLTEIVAMSKQTNRQPEMASESTDRDRGKPKSREIGNDLLDSGGSQTTVAAEINREDDSENARPVDKEAVVPDVDVLKQESQ</sequence>
<reference evidence="2" key="1">
    <citation type="journal article" date="2012" name="Nature">
        <title>The oyster genome reveals stress adaptation and complexity of shell formation.</title>
        <authorList>
            <person name="Zhang G."/>
            <person name="Fang X."/>
            <person name="Guo X."/>
            <person name="Li L."/>
            <person name="Luo R."/>
            <person name="Xu F."/>
            <person name="Yang P."/>
            <person name="Zhang L."/>
            <person name="Wang X."/>
            <person name="Qi H."/>
            <person name="Xiong Z."/>
            <person name="Que H."/>
            <person name="Xie Y."/>
            <person name="Holland P.W."/>
            <person name="Paps J."/>
            <person name="Zhu Y."/>
            <person name="Wu F."/>
            <person name="Chen Y."/>
            <person name="Wang J."/>
            <person name="Peng C."/>
            <person name="Meng J."/>
            <person name="Yang L."/>
            <person name="Liu J."/>
            <person name="Wen B."/>
            <person name="Zhang N."/>
            <person name="Huang Z."/>
            <person name="Zhu Q."/>
            <person name="Feng Y."/>
            <person name="Mount A."/>
            <person name="Hedgecock D."/>
            <person name="Xu Z."/>
            <person name="Liu Y."/>
            <person name="Domazet-Loso T."/>
            <person name="Du Y."/>
            <person name="Sun X."/>
            <person name="Zhang S."/>
            <person name="Liu B."/>
            <person name="Cheng P."/>
            <person name="Jiang X."/>
            <person name="Li J."/>
            <person name="Fan D."/>
            <person name="Wang W."/>
            <person name="Fu W."/>
            <person name="Wang T."/>
            <person name="Wang B."/>
            <person name="Zhang J."/>
            <person name="Peng Z."/>
            <person name="Li Y."/>
            <person name="Li N."/>
            <person name="Wang J."/>
            <person name="Chen M."/>
            <person name="He Y."/>
            <person name="Tan F."/>
            <person name="Song X."/>
            <person name="Zheng Q."/>
            <person name="Huang R."/>
            <person name="Yang H."/>
            <person name="Du X."/>
            <person name="Chen L."/>
            <person name="Yang M."/>
            <person name="Gaffney P.M."/>
            <person name="Wang S."/>
            <person name="Luo L."/>
            <person name="She Z."/>
            <person name="Ming Y."/>
            <person name="Huang W."/>
            <person name="Zhang S."/>
            <person name="Huang B."/>
            <person name="Zhang Y."/>
            <person name="Qu T."/>
            <person name="Ni P."/>
            <person name="Miao G."/>
            <person name="Wang J."/>
            <person name="Wang Q."/>
            <person name="Steinberg C.E."/>
            <person name="Wang H."/>
            <person name="Li N."/>
            <person name="Qian L."/>
            <person name="Zhang G."/>
            <person name="Li Y."/>
            <person name="Yang H."/>
            <person name="Liu X."/>
            <person name="Wang J."/>
            <person name="Yin Y."/>
            <person name="Wang J."/>
        </authorList>
    </citation>
    <scope>NUCLEOTIDE SEQUENCE [LARGE SCALE GENOMIC DNA]</scope>
    <source>
        <strain evidence="2">05x7-T-G4-1.051#20</strain>
    </source>
</reference>